<accession>A0A1B6JS65</accession>
<sequence length="287" mass="34118">MNIFVTRFKIDAVSIECLITVFISIINNSYSYKVSFIPHERMAQRSLIVYYTLRETLNTFDTPKYVNDTRVKEMLHAFHHDCQLTPMEERRLEEFENDDNMRRKPLIVIEGTDRDTRRMVAKKLAYNLGAMLMSSPPTCLNPMRDYFTDNLVLRRAYFSLCMYAIAMNVTRNWYNHTVVLGGYWHDQATFSIAKKYTLRSMPASESPIFEWPDDLIPPDVEFFINVPQNKYEAGAAVNTFKPRLVEAYRRMKNPSVFEISGNMYHDQIRFEMEIYLQKLYRDNYRYI</sequence>
<gene>
    <name evidence="1" type="ORF">g.3797</name>
</gene>
<evidence type="ECO:0000313" key="1">
    <source>
        <dbReference type="EMBL" id="JAT01724.1"/>
    </source>
</evidence>
<proteinExistence type="predicted"/>
<dbReference type="EMBL" id="GECU01005983">
    <property type="protein sequence ID" value="JAT01724.1"/>
    <property type="molecule type" value="Transcribed_RNA"/>
</dbReference>
<protein>
    <submittedName>
        <fullName evidence="1">Uncharacterized protein</fullName>
    </submittedName>
</protein>
<feature type="non-terminal residue" evidence="1">
    <location>
        <position position="287"/>
    </location>
</feature>
<name>A0A1B6JS65_9HEMI</name>
<organism evidence="1">
    <name type="scientific">Homalodisca liturata</name>
    <dbReference type="NCBI Taxonomy" id="320908"/>
    <lineage>
        <taxon>Eukaryota</taxon>
        <taxon>Metazoa</taxon>
        <taxon>Ecdysozoa</taxon>
        <taxon>Arthropoda</taxon>
        <taxon>Hexapoda</taxon>
        <taxon>Insecta</taxon>
        <taxon>Pterygota</taxon>
        <taxon>Neoptera</taxon>
        <taxon>Paraneoptera</taxon>
        <taxon>Hemiptera</taxon>
        <taxon>Auchenorrhyncha</taxon>
        <taxon>Membracoidea</taxon>
        <taxon>Cicadellidae</taxon>
        <taxon>Cicadellinae</taxon>
        <taxon>Proconiini</taxon>
        <taxon>Homalodisca</taxon>
    </lineage>
</organism>
<reference evidence="1" key="1">
    <citation type="submission" date="2015-11" db="EMBL/GenBank/DDBJ databases">
        <title>De novo transcriptome assembly of four potential Pierce s Disease insect vectors from Arizona vineyards.</title>
        <authorList>
            <person name="Tassone E.E."/>
        </authorList>
    </citation>
    <scope>NUCLEOTIDE SEQUENCE</scope>
</reference>
<dbReference type="AlphaFoldDB" id="A0A1B6JS65"/>